<keyword evidence="3" id="KW-0804">Transcription</keyword>
<dbReference type="SUPFAM" id="SSF46689">
    <property type="entry name" value="Homeodomain-like"/>
    <property type="match status" value="1"/>
</dbReference>
<name>A0A4U9UVY1_9SPHI</name>
<dbReference type="Pfam" id="PF12833">
    <property type="entry name" value="HTH_18"/>
    <property type="match status" value="1"/>
</dbReference>
<dbReference type="GO" id="GO:0003700">
    <property type="term" value="F:DNA-binding transcription factor activity"/>
    <property type="evidence" value="ECO:0007669"/>
    <property type="project" value="InterPro"/>
</dbReference>
<dbReference type="InterPro" id="IPR020449">
    <property type="entry name" value="Tscrpt_reg_AraC-type_HTH"/>
</dbReference>
<evidence type="ECO:0000256" key="2">
    <source>
        <dbReference type="ARBA" id="ARBA00023125"/>
    </source>
</evidence>
<dbReference type="PANTHER" id="PTHR43280">
    <property type="entry name" value="ARAC-FAMILY TRANSCRIPTIONAL REGULATOR"/>
    <property type="match status" value="1"/>
</dbReference>
<proteinExistence type="predicted"/>
<dbReference type="AlphaFoldDB" id="A0A4U9UVY1"/>
<accession>A0A4U9UVY1</accession>
<evidence type="ECO:0000313" key="5">
    <source>
        <dbReference type="EMBL" id="VTR34021.1"/>
    </source>
</evidence>
<dbReference type="PROSITE" id="PS01124">
    <property type="entry name" value="HTH_ARAC_FAMILY_2"/>
    <property type="match status" value="1"/>
</dbReference>
<dbReference type="KEGG" id="stha:NCTC11429_01265"/>
<feature type="domain" description="HTH araC/xylS-type" evidence="4">
    <location>
        <begin position="207"/>
        <end position="305"/>
    </location>
</feature>
<dbReference type="InterPro" id="IPR009057">
    <property type="entry name" value="Homeodomain-like_sf"/>
</dbReference>
<dbReference type="STRING" id="1123265.GCA_000686625_01702"/>
<dbReference type="Gene3D" id="1.10.10.60">
    <property type="entry name" value="Homeodomain-like"/>
    <property type="match status" value="1"/>
</dbReference>
<evidence type="ECO:0000256" key="1">
    <source>
        <dbReference type="ARBA" id="ARBA00023015"/>
    </source>
</evidence>
<dbReference type="SUPFAM" id="SSF51215">
    <property type="entry name" value="Regulatory protein AraC"/>
    <property type="match status" value="1"/>
</dbReference>
<dbReference type="Proteomes" id="UP000308196">
    <property type="component" value="Chromosome"/>
</dbReference>
<sequence>MTPGPQKLGPVLYFRSEIMIMDKRNTNIWAPVIGLDGFRKGQTAGREELLFNELHGERVIDKPHKHDFFILNLFDRASGTHTIDSIDYPIKNHQVHVLFPGQMHKWHIYDGTIGYQLMIDRAFFEHFAPFFRFSFTNYQNHPVIDLTTEAFEQLHYEFESVKKELEREHSLIPLITARAGVIAAIVSREAEHVFTEFKVYQNVPRLARFNMLIDEFFREQKMVAFYAEKLHISPNYLNILCKRHLRISATQLIHQRICVEAKRLLQSTESSIKEITYSLGFADQAYFSNFFKQQTGMSPSDFREKR</sequence>
<dbReference type="InterPro" id="IPR037923">
    <property type="entry name" value="HTH-like"/>
</dbReference>
<keyword evidence="1" id="KW-0805">Transcription regulation</keyword>
<dbReference type="EMBL" id="LR590484">
    <property type="protein sequence ID" value="VTR34021.1"/>
    <property type="molecule type" value="Genomic_DNA"/>
</dbReference>
<reference evidence="5 6" key="1">
    <citation type="submission" date="2019-05" db="EMBL/GenBank/DDBJ databases">
        <authorList>
            <consortium name="Pathogen Informatics"/>
        </authorList>
    </citation>
    <scope>NUCLEOTIDE SEQUENCE [LARGE SCALE GENOMIC DNA]</scope>
    <source>
        <strain evidence="5 6">NCTC11429</strain>
    </source>
</reference>
<dbReference type="PRINTS" id="PR00032">
    <property type="entry name" value="HTHARAC"/>
</dbReference>
<dbReference type="SMART" id="SM00342">
    <property type="entry name" value="HTH_ARAC"/>
    <property type="match status" value="1"/>
</dbReference>
<dbReference type="InterPro" id="IPR018060">
    <property type="entry name" value="HTH_AraC"/>
</dbReference>
<keyword evidence="2" id="KW-0238">DNA-binding</keyword>
<evidence type="ECO:0000313" key="6">
    <source>
        <dbReference type="Proteomes" id="UP000308196"/>
    </source>
</evidence>
<gene>
    <name evidence="5" type="primary">araC_2</name>
    <name evidence="5" type="ORF">NCTC11429_01265</name>
</gene>
<evidence type="ECO:0000256" key="3">
    <source>
        <dbReference type="ARBA" id="ARBA00023163"/>
    </source>
</evidence>
<protein>
    <submittedName>
        <fullName evidence="5">Arabinose operon regulatory protein</fullName>
    </submittedName>
</protein>
<dbReference type="GO" id="GO:0043565">
    <property type="term" value="F:sequence-specific DNA binding"/>
    <property type="evidence" value="ECO:0007669"/>
    <property type="project" value="InterPro"/>
</dbReference>
<evidence type="ECO:0000259" key="4">
    <source>
        <dbReference type="PROSITE" id="PS01124"/>
    </source>
</evidence>
<dbReference type="PANTHER" id="PTHR43280:SF32">
    <property type="entry name" value="TRANSCRIPTIONAL REGULATORY PROTEIN"/>
    <property type="match status" value="1"/>
</dbReference>
<organism evidence="5 6">
    <name type="scientific">Sphingobacterium thalpophilum</name>
    <dbReference type="NCBI Taxonomy" id="259"/>
    <lineage>
        <taxon>Bacteria</taxon>
        <taxon>Pseudomonadati</taxon>
        <taxon>Bacteroidota</taxon>
        <taxon>Sphingobacteriia</taxon>
        <taxon>Sphingobacteriales</taxon>
        <taxon>Sphingobacteriaceae</taxon>
        <taxon>Sphingobacterium</taxon>
    </lineage>
</organism>